<evidence type="ECO:0000313" key="4">
    <source>
        <dbReference type="EMBL" id="TCL60865.1"/>
    </source>
</evidence>
<feature type="domain" description="L-fucose isomerase C-terminal" evidence="3">
    <location>
        <begin position="339"/>
        <end position="466"/>
    </location>
</feature>
<comment type="caution">
    <text evidence="4">The sequence shown here is derived from an EMBL/GenBank/DDBJ whole genome shotgun (WGS) entry which is preliminary data.</text>
</comment>
<dbReference type="Proteomes" id="UP000295008">
    <property type="component" value="Unassembled WGS sequence"/>
</dbReference>
<evidence type="ECO:0000256" key="2">
    <source>
        <dbReference type="ARBA" id="ARBA00023277"/>
    </source>
</evidence>
<proteinExistence type="predicted"/>
<keyword evidence="2" id="KW-0119">Carbohydrate metabolism</keyword>
<keyword evidence="1 4" id="KW-0413">Isomerase</keyword>
<protein>
    <submittedName>
        <fullName evidence="4">L-fucose isomerase-like protein</fullName>
    </submittedName>
</protein>
<reference evidence="4 5" key="1">
    <citation type="submission" date="2019-03" db="EMBL/GenBank/DDBJ databases">
        <title>Genomic Encyclopedia of Type Strains, Phase IV (KMG-IV): sequencing the most valuable type-strain genomes for metagenomic binning, comparative biology and taxonomic classification.</title>
        <authorList>
            <person name="Goeker M."/>
        </authorList>
    </citation>
    <scope>NUCLEOTIDE SEQUENCE [LARGE SCALE GENOMIC DNA]</scope>
    <source>
        <strain evidence="4 5">LX-B</strain>
    </source>
</reference>
<accession>A0A4R1R5R6</accession>
<dbReference type="PANTHER" id="PTHR36120">
    <property type="entry name" value="FUCOSE ISOMERASE"/>
    <property type="match status" value="1"/>
</dbReference>
<evidence type="ECO:0000256" key="1">
    <source>
        <dbReference type="ARBA" id="ARBA00023235"/>
    </source>
</evidence>
<dbReference type="GO" id="GO:0005737">
    <property type="term" value="C:cytoplasm"/>
    <property type="evidence" value="ECO:0007669"/>
    <property type="project" value="InterPro"/>
</dbReference>
<evidence type="ECO:0000313" key="5">
    <source>
        <dbReference type="Proteomes" id="UP000295008"/>
    </source>
</evidence>
<gene>
    <name evidence="4" type="ORF">EDC14_103524</name>
</gene>
<dbReference type="OrthoDB" id="5838738at2"/>
<dbReference type="InterPro" id="IPR009015">
    <property type="entry name" value="Fucose_isomerase_N/cen_sf"/>
</dbReference>
<dbReference type="Pfam" id="PF02952">
    <property type="entry name" value="Fucose_iso_C"/>
    <property type="match status" value="1"/>
</dbReference>
<evidence type="ECO:0000259" key="3">
    <source>
        <dbReference type="Pfam" id="PF02952"/>
    </source>
</evidence>
<organism evidence="4 5">
    <name type="scientific">Hydrogenispora ethanolica</name>
    <dbReference type="NCBI Taxonomy" id="1082276"/>
    <lineage>
        <taxon>Bacteria</taxon>
        <taxon>Bacillati</taxon>
        <taxon>Bacillota</taxon>
        <taxon>Hydrogenispora</taxon>
    </lineage>
</organism>
<dbReference type="AlphaFoldDB" id="A0A4R1R5R6"/>
<sequence length="470" mass="52107">MNKITLGVIISNRDFFPDHLVAEGRRDIVKLLAELDMDAVMLGEDQTKLGAVETWQDAKICAELFQKHRSRIAGILVILPNFGDERAVADTVKLSGLRVPILIQAYPDDLDRFNVEHRRDAFCGKISVCNNLRQYGYAFSLTQSHTVHPDSAEFKAELQKFAAVCRVVNGVRTARMGAIGARPAAFNTVRYSEKLLQANGISVNTLDLSEVLGATQRLADDHPQVKEFLNKIRDYTDTAAVPELPLLKMAKLGTVITDWMTANELHATAIQCWDSLQSNYAINVCALMSMMSKRLFPSACEVDVTGAVSMYALQLASGRPSALVDWNNNYADDPDKCVLFHCGNWAKSFFPATCMGWAEILGTTLGRENTYGTIVGRVASGPMSYARISTDDRHGTIRTYVGEGTYTADPLDTFGSRAVIAVPRLQELLRFICQNGFEHHTAMNPAHTAVILEEAFVTYFGWETYHHPDS</sequence>
<dbReference type="GO" id="GO:0008736">
    <property type="term" value="F:L-fucose isomerase activity"/>
    <property type="evidence" value="ECO:0007669"/>
    <property type="project" value="InterPro"/>
</dbReference>
<dbReference type="PANTHER" id="PTHR36120:SF1">
    <property type="entry name" value="L-FUCOSE ISOMERASE C-TERMINAL DOMAIN-CONTAINING PROTEIN"/>
    <property type="match status" value="1"/>
</dbReference>
<dbReference type="RefSeq" id="WP_132016322.1">
    <property type="nucleotide sequence ID" value="NZ_SLUN01000035.1"/>
</dbReference>
<dbReference type="EMBL" id="SLUN01000035">
    <property type="protein sequence ID" value="TCL60865.1"/>
    <property type="molecule type" value="Genomic_DNA"/>
</dbReference>
<dbReference type="InterPro" id="IPR015888">
    <property type="entry name" value="Fuc_isomerase_C"/>
</dbReference>
<keyword evidence="5" id="KW-1185">Reference proteome</keyword>
<dbReference type="SUPFAM" id="SSF53743">
    <property type="entry name" value="FucI/AraA N-terminal and middle domains"/>
    <property type="match status" value="1"/>
</dbReference>
<name>A0A4R1R5R6_HYDET</name>
<dbReference type="GO" id="GO:0006004">
    <property type="term" value="P:fucose metabolic process"/>
    <property type="evidence" value="ECO:0007669"/>
    <property type="project" value="InterPro"/>
</dbReference>